<dbReference type="PANTHER" id="PTHR31189">
    <property type="entry name" value="OS03G0336100 PROTEIN-RELATED"/>
    <property type="match status" value="1"/>
</dbReference>
<keyword evidence="2" id="KW-0758">Storage protein</keyword>
<dbReference type="PRINTS" id="PR00439">
    <property type="entry name" value="11SGLOBULIN"/>
</dbReference>
<dbReference type="AlphaFoldDB" id="A0A7N2L326"/>
<dbReference type="GO" id="GO:0045735">
    <property type="term" value="F:nutrient reservoir activity"/>
    <property type="evidence" value="ECO:0007669"/>
    <property type="project" value="UniProtKB-KW"/>
</dbReference>
<organism evidence="6 7">
    <name type="scientific">Quercus lobata</name>
    <name type="common">Valley oak</name>
    <dbReference type="NCBI Taxonomy" id="97700"/>
    <lineage>
        <taxon>Eukaryota</taxon>
        <taxon>Viridiplantae</taxon>
        <taxon>Streptophyta</taxon>
        <taxon>Embryophyta</taxon>
        <taxon>Tracheophyta</taxon>
        <taxon>Spermatophyta</taxon>
        <taxon>Magnoliopsida</taxon>
        <taxon>eudicotyledons</taxon>
        <taxon>Gunneridae</taxon>
        <taxon>Pentapetalae</taxon>
        <taxon>rosids</taxon>
        <taxon>fabids</taxon>
        <taxon>Fagales</taxon>
        <taxon>Fagaceae</taxon>
        <taxon>Quercus</taxon>
    </lineage>
</organism>
<dbReference type="Pfam" id="PF00190">
    <property type="entry name" value="Cupin_1"/>
    <property type="match status" value="1"/>
</dbReference>
<keyword evidence="4" id="KW-1015">Disulfide bond</keyword>
<dbReference type="Gramene" id="QL02p098877:mrna">
    <property type="protein sequence ID" value="QL02p098877:mrna"/>
    <property type="gene ID" value="QL02p098877"/>
</dbReference>
<dbReference type="Proteomes" id="UP000594261">
    <property type="component" value="Chromosome 2"/>
</dbReference>
<dbReference type="OMA" id="NAMSAPD"/>
<dbReference type="InterPro" id="IPR011051">
    <property type="entry name" value="RmlC_Cupin_sf"/>
</dbReference>
<dbReference type="PANTHER" id="PTHR31189:SF45">
    <property type="entry name" value="OS09G0552500 PROTEIN"/>
    <property type="match status" value="1"/>
</dbReference>
<evidence type="ECO:0000256" key="4">
    <source>
        <dbReference type="ARBA" id="ARBA00023157"/>
    </source>
</evidence>
<dbReference type="EnsemblPlants" id="QL02p098877:mrna">
    <property type="protein sequence ID" value="QL02p098877:mrna"/>
    <property type="gene ID" value="QL02p098877"/>
</dbReference>
<proteinExistence type="inferred from homology"/>
<keyword evidence="3" id="KW-0708">Seed storage protein</keyword>
<dbReference type="InterPro" id="IPR014710">
    <property type="entry name" value="RmlC-like_jellyroll"/>
</dbReference>
<dbReference type="SMART" id="SM00835">
    <property type="entry name" value="Cupin_1"/>
    <property type="match status" value="1"/>
</dbReference>
<dbReference type="InterPro" id="IPR006044">
    <property type="entry name" value="11S_seedstore_pln"/>
</dbReference>
<sequence>MKFAKKSILRSKCRDKKCIFALPDIRVKNGGQVTTLTEAKFPFLDQVELSAKLVKLNANSMFSPTYTTDSSVQLIYVVKGIGQIQIVGINGKQVLDTEVKPGHLLVVPRFFVVVKLAGVGGLECFSVTTSRKPVLEDLASKESVWEALSPALIEEPPSMFLLSWGNYSSQKLERAQS</sequence>
<feature type="domain" description="Cupin type-1" evidence="5">
    <location>
        <begin position="20"/>
        <end position="154"/>
    </location>
</feature>
<evidence type="ECO:0000256" key="3">
    <source>
        <dbReference type="ARBA" id="ARBA00023129"/>
    </source>
</evidence>
<evidence type="ECO:0000259" key="5">
    <source>
        <dbReference type="SMART" id="SM00835"/>
    </source>
</evidence>
<protein>
    <recommendedName>
        <fullName evidence="5">Cupin type-1 domain-containing protein</fullName>
    </recommendedName>
</protein>
<dbReference type="SUPFAM" id="SSF51182">
    <property type="entry name" value="RmlC-like cupins"/>
    <property type="match status" value="1"/>
</dbReference>
<dbReference type="Gene3D" id="2.60.120.10">
    <property type="entry name" value="Jelly Rolls"/>
    <property type="match status" value="1"/>
</dbReference>
<comment type="similarity">
    <text evidence="1">Belongs to the 11S seed storage protein (globulins) family.</text>
</comment>
<accession>A0A7N2L326</accession>
<reference evidence="7" key="1">
    <citation type="journal article" date="2016" name="G3 (Bethesda)">
        <title>First Draft Assembly and Annotation of the Genome of a California Endemic Oak Quercus lobata Nee (Fagaceae).</title>
        <authorList>
            <person name="Sork V.L."/>
            <person name="Fitz-Gibbon S.T."/>
            <person name="Puiu D."/>
            <person name="Crepeau M."/>
            <person name="Gugger P.F."/>
            <person name="Sherman R."/>
            <person name="Stevens K."/>
            <person name="Langley C.H."/>
            <person name="Pellegrini M."/>
            <person name="Salzberg S.L."/>
        </authorList>
    </citation>
    <scope>NUCLEOTIDE SEQUENCE [LARGE SCALE GENOMIC DNA]</scope>
    <source>
        <strain evidence="7">cv. SW786</strain>
    </source>
</reference>
<dbReference type="InParanoid" id="A0A7N2L326"/>
<evidence type="ECO:0000313" key="6">
    <source>
        <dbReference type="EnsemblPlants" id="QL02p098877:mrna"/>
    </source>
</evidence>
<evidence type="ECO:0000256" key="1">
    <source>
        <dbReference type="ARBA" id="ARBA00007178"/>
    </source>
</evidence>
<name>A0A7N2L326_QUELO</name>
<dbReference type="InterPro" id="IPR006045">
    <property type="entry name" value="Cupin_1"/>
</dbReference>
<evidence type="ECO:0000313" key="7">
    <source>
        <dbReference type="Proteomes" id="UP000594261"/>
    </source>
</evidence>
<keyword evidence="7" id="KW-1185">Reference proteome</keyword>
<dbReference type="InterPro" id="IPR050253">
    <property type="entry name" value="Seed_Storage-Functional"/>
</dbReference>
<dbReference type="CDD" id="cd02243">
    <property type="entry name" value="cupin_11S_legumin_C"/>
    <property type="match status" value="1"/>
</dbReference>
<evidence type="ECO:0000256" key="2">
    <source>
        <dbReference type="ARBA" id="ARBA00022761"/>
    </source>
</evidence>
<reference evidence="6" key="2">
    <citation type="submission" date="2021-01" db="UniProtKB">
        <authorList>
            <consortium name="EnsemblPlants"/>
        </authorList>
    </citation>
    <scope>IDENTIFICATION</scope>
</reference>